<comment type="function">
    <text evidence="18">Core subunit of the mitochondrial membrane respiratory chain NADH dehydrogenase (Complex I) which catalyzes electron transfer from NADH through the respiratory chain, using ubiquinone as an electron acceptor. Essential for the catalytic activity and assembly of complex I.</text>
</comment>
<keyword evidence="16 18" id="KW-0472">Membrane</keyword>
<evidence type="ECO:0000256" key="18">
    <source>
        <dbReference type="RuleBase" id="RU003403"/>
    </source>
</evidence>
<dbReference type="Pfam" id="PF00361">
    <property type="entry name" value="Proton_antipo_M"/>
    <property type="match status" value="2"/>
</dbReference>
<evidence type="ECO:0000313" key="20">
    <source>
        <dbReference type="EMBL" id="QQK57707.1"/>
    </source>
</evidence>
<feature type="transmembrane region" description="Helical" evidence="18">
    <location>
        <begin position="59"/>
        <end position="78"/>
    </location>
</feature>
<dbReference type="GeneID" id="67134089"/>
<geneLocation type="mitochondrion" evidence="20"/>
<comment type="similarity">
    <text evidence="3 18">Belongs to the complex I subunit 2 family.</text>
</comment>
<keyword evidence="11 18" id="KW-0249">Electron transport</keyword>
<keyword evidence="15 18" id="KW-0496">Mitochondrion</keyword>
<dbReference type="CTD" id="4536"/>
<sequence>MKVNSTLIMLTWTMTIGVMVSMSSNSWVMMWSGIEISMMSFIPMMTINTTLSSESCVKYFIIQSISSMVMTMGILMMATKKTMNYEVILSISLMMKLGATPFHNWVLSVIEGMDYLTLVNLIVTMKLAPLCLLSYLSMNMMLIPSMTMITGSFMGMNQNSIRKLIGCSSIFNLGLVMNITPVNLNWMMYMLMYSLMTTTLVMKLKNMKITYLNQLTMNNYKKMLKLKMWVILLSMGGMPPTLGFTAKLMALETMIQMKMMINSIVMIMTSLIVMYFYMRITSLSLMYSSTSTKNKMFMSNESSIILMMVNLIGLPMLILIKLMP</sequence>
<feature type="transmembrane region" description="Helical" evidence="18">
    <location>
        <begin position="118"/>
        <end position="143"/>
    </location>
</feature>
<feature type="transmembrane region" description="Helical" evidence="18">
    <location>
        <begin position="85"/>
        <end position="106"/>
    </location>
</feature>
<evidence type="ECO:0000256" key="16">
    <source>
        <dbReference type="ARBA" id="ARBA00023136"/>
    </source>
</evidence>
<comment type="subcellular location">
    <subcellularLocation>
        <location evidence="2 18">Mitochondrion inner membrane</location>
        <topology evidence="2 18">Multi-pass membrane protein</topology>
    </subcellularLocation>
</comment>
<protein>
    <recommendedName>
        <fullName evidence="5 18">NADH-ubiquinone oxidoreductase chain 2</fullName>
        <ecNumber evidence="4 18">7.1.1.2</ecNumber>
    </recommendedName>
</protein>
<dbReference type="InterPro" id="IPR050175">
    <property type="entry name" value="Complex_I_Subunit_2"/>
</dbReference>
<keyword evidence="8 18" id="KW-0812">Transmembrane</keyword>
<evidence type="ECO:0000256" key="5">
    <source>
        <dbReference type="ARBA" id="ARBA00021008"/>
    </source>
</evidence>
<feature type="domain" description="NADH:quinone oxidoreductase/Mrp antiporter transmembrane" evidence="19">
    <location>
        <begin position="24"/>
        <end position="79"/>
    </location>
</feature>
<dbReference type="PANTHER" id="PTHR46552:SF1">
    <property type="entry name" value="NADH-UBIQUINONE OXIDOREDUCTASE CHAIN 2"/>
    <property type="match status" value="1"/>
</dbReference>
<evidence type="ECO:0000256" key="13">
    <source>
        <dbReference type="ARBA" id="ARBA00023027"/>
    </source>
</evidence>
<evidence type="ECO:0000256" key="7">
    <source>
        <dbReference type="ARBA" id="ARBA00022660"/>
    </source>
</evidence>
<evidence type="ECO:0000259" key="19">
    <source>
        <dbReference type="Pfam" id="PF00361"/>
    </source>
</evidence>
<dbReference type="GO" id="GO:0005743">
    <property type="term" value="C:mitochondrial inner membrane"/>
    <property type="evidence" value="ECO:0007669"/>
    <property type="project" value="UniProtKB-SubCell"/>
</dbReference>
<proteinExistence type="inferred from homology"/>
<evidence type="ECO:0000256" key="2">
    <source>
        <dbReference type="ARBA" id="ARBA00004448"/>
    </source>
</evidence>
<feature type="transmembrane region" description="Helical" evidence="18">
    <location>
        <begin position="6"/>
        <end position="22"/>
    </location>
</feature>
<feature type="domain" description="NADH:quinone oxidoreductase/Mrp antiporter transmembrane" evidence="19">
    <location>
        <begin position="82"/>
        <end position="272"/>
    </location>
</feature>
<feature type="transmembrane region" description="Helical" evidence="18">
    <location>
        <begin position="164"/>
        <end position="180"/>
    </location>
</feature>
<name>A0A7T7BZ35_9HEMI</name>
<evidence type="ECO:0000256" key="9">
    <source>
        <dbReference type="ARBA" id="ARBA00022792"/>
    </source>
</evidence>
<evidence type="ECO:0000256" key="15">
    <source>
        <dbReference type="ARBA" id="ARBA00023128"/>
    </source>
</evidence>
<keyword evidence="12 18" id="KW-1133">Transmembrane helix</keyword>
<dbReference type="GO" id="GO:0006120">
    <property type="term" value="P:mitochondrial electron transport, NADH to ubiquinone"/>
    <property type="evidence" value="ECO:0007669"/>
    <property type="project" value="InterPro"/>
</dbReference>
<organism evidence="20">
    <name type="scientific">Kalasha nativa</name>
    <dbReference type="NCBI Taxonomy" id="2800228"/>
    <lineage>
        <taxon>Eukaryota</taxon>
        <taxon>Metazoa</taxon>
        <taxon>Ecdysozoa</taxon>
        <taxon>Arthropoda</taxon>
        <taxon>Hexapoda</taxon>
        <taxon>Insecta</taxon>
        <taxon>Pterygota</taxon>
        <taxon>Neoptera</taxon>
        <taxon>Paraneoptera</taxon>
        <taxon>Hemiptera</taxon>
        <taxon>Auchenorrhyncha</taxon>
        <taxon>Membracoidea</taxon>
        <taxon>Cicadellidae</taxon>
        <taxon>Hylicinae</taxon>
        <taxon>Kalasha</taxon>
    </lineage>
</organism>
<dbReference type="PANTHER" id="PTHR46552">
    <property type="entry name" value="NADH-UBIQUINONE OXIDOREDUCTASE CHAIN 2"/>
    <property type="match status" value="1"/>
</dbReference>
<reference evidence="20" key="1">
    <citation type="journal article" date="2020" name="Insects">
        <title>The Complete Mitochondrial Genome of Four Hylicinae (Hemiptera: Cicadellidae): Structural Features and Phylogenetic Implications.</title>
        <authorList>
            <person name="Tang J."/>
            <person name="Huang W."/>
            <person name="Zhang Y."/>
        </authorList>
    </citation>
    <scope>NUCLEOTIDE SEQUENCE</scope>
</reference>
<comment type="function">
    <text evidence="1">Core subunit of the mitochondrial membrane respiratory chain NADH dehydrogenase (Complex I) that is believed to belong to the minimal assembly required for catalysis. Complex I functions in the transfer of electrons from NADH to the respiratory chain. The immediate electron acceptor for the enzyme is believed to be ubiquinone.</text>
</comment>
<dbReference type="InterPro" id="IPR003917">
    <property type="entry name" value="NADH_UbQ_OxRdtase_chain2"/>
</dbReference>
<evidence type="ECO:0000256" key="17">
    <source>
        <dbReference type="ARBA" id="ARBA00049551"/>
    </source>
</evidence>
<keyword evidence="9 18" id="KW-0999">Mitochondrion inner membrane</keyword>
<dbReference type="EC" id="7.1.1.2" evidence="4 18"/>
<comment type="catalytic activity">
    <reaction evidence="17 18">
        <text>a ubiquinone + NADH + 5 H(+)(in) = a ubiquinol + NAD(+) + 4 H(+)(out)</text>
        <dbReference type="Rhea" id="RHEA:29091"/>
        <dbReference type="Rhea" id="RHEA-COMP:9565"/>
        <dbReference type="Rhea" id="RHEA-COMP:9566"/>
        <dbReference type="ChEBI" id="CHEBI:15378"/>
        <dbReference type="ChEBI" id="CHEBI:16389"/>
        <dbReference type="ChEBI" id="CHEBI:17976"/>
        <dbReference type="ChEBI" id="CHEBI:57540"/>
        <dbReference type="ChEBI" id="CHEBI:57945"/>
        <dbReference type="EC" id="7.1.1.2"/>
    </reaction>
</comment>
<dbReference type="AlphaFoldDB" id="A0A7T7BZ35"/>
<dbReference type="PRINTS" id="PR01436">
    <property type="entry name" value="NADHDHGNASE2"/>
</dbReference>
<feature type="transmembrane region" description="Helical" evidence="18">
    <location>
        <begin position="303"/>
        <end position="323"/>
    </location>
</feature>
<evidence type="ECO:0000256" key="14">
    <source>
        <dbReference type="ARBA" id="ARBA00023075"/>
    </source>
</evidence>
<dbReference type="GO" id="GO:0008137">
    <property type="term" value="F:NADH dehydrogenase (ubiquinone) activity"/>
    <property type="evidence" value="ECO:0007669"/>
    <property type="project" value="UniProtKB-EC"/>
</dbReference>
<evidence type="ECO:0000256" key="4">
    <source>
        <dbReference type="ARBA" id="ARBA00012944"/>
    </source>
</evidence>
<dbReference type="RefSeq" id="YP_010140052.1">
    <property type="nucleotide sequence ID" value="NC_056922.1"/>
</dbReference>
<evidence type="ECO:0000256" key="11">
    <source>
        <dbReference type="ARBA" id="ARBA00022982"/>
    </source>
</evidence>
<evidence type="ECO:0000256" key="12">
    <source>
        <dbReference type="ARBA" id="ARBA00022989"/>
    </source>
</evidence>
<evidence type="ECO:0000256" key="1">
    <source>
        <dbReference type="ARBA" id="ARBA00003257"/>
    </source>
</evidence>
<keyword evidence="13 18" id="KW-0520">NAD</keyword>
<keyword evidence="10 18" id="KW-1278">Translocase</keyword>
<accession>A0A7T7BZ35</accession>
<gene>
    <name evidence="20" type="primary">ND2</name>
</gene>
<feature type="transmembrane region" description="Helical" evidence="18">
    <location>
        <begin position="226"/>
        <end position="247"/>
    </location>
</feature>
<feature type="transmembrane region" description="Helical" evidence="18">
    <location>
        <begin position="186"/>
        <end position="205"/>
    </location>
</feature>
<evidence type="ECO:0000256" key="8">
    <source>
        <dbReference type="ARBA" id="ARBA00022692"/>
    </source>
</evidence>
<evidence type="ECO:0000256" key="3">
    <source>
        <dbReference type="ARBA" id="ARBA00007012"/>
    </source>
</evidence>
<evidence type="ECO:0000256" key="6">
    <source>
        <dbReference type="ARBA" id="ARBA00022448"/>
    </source>
</evidence>
<feature type="transmembrane region" description="Helical" evidence="18">
    <location>
        <begin position="259"/>
        <end position="278"/>
    </location>
</feature>
<evidence type="ECO:0000256" key="10">
    <source>
        <dbReference type="ARBA" id="ARBA00022967"/>
    </source>
</evidence>
<keyword evidence="7 18" id="KW-0679">Respiratory chain</keyword>
<dbReference type="EMBL" id="MW218662">
    <property type="protein sequence ID" value="QQK57707.1"/>
    <property type="molecule type" value="Genomic_DNA"/>
</dbReference>
<keyword evidence="6" id="KW-0813">Transport</keyword>
<dbReference type="InterPro" id="IPR001750">
    <property type="entry name" value="ND/Mrp_TM"/>
</dbReference>
<keyword evidence="14 18" id="KW-0830">Ubiquinone</keyword>